<proteinExistence type="predicted"/>
<gene>
    <name evidence="2" type="ORF">M7I_5231</name>
</gene>
<keyword evidence="3" id="KW-1185">Reference proteome</keyword>
<dbReference type="OrthoDB" id="3557462at2759"/>
<organism evidence="2 3">
    <name type="scientific">Glarea lozoyensis (strain ATCC 74030 / MF5533)</name>
    <dbReference type="NCBI Taxonomy" id="1104152"/>
    <lineage>
        <taxon>Eukaryota</taxon>
        <taxon>Fungi</taxon>
        <taxon>Dikarya</taxon>
        <taxon>Ascomycota</taxon>
        <taxon>Pezizomycotina</taxon>
        <taxon>Leotiomycetes</taxon>
        <taxon>Helotiales</taxon>
        <taxon>Helotiaceae</taxon>
        <taxon>Glarea</taxon>
    </lineage>
</organism>
<evidence type="ECO:0000313" key="2">
    <source>
        <dbReference type="EMBL" id="EHK98940.1"/>
    </source>
</evidence>
<feature type="coiled-coil region" evidence="1">
    <location>
        <begin position="25"/>
        <end position="59"/>
    </location>
</feature>
<feature type="coiled-coil region" evidence="1">
    <location>
        <begin position="407"/>
        <end position="509"/>
    </location>
</feature>
<dbReference type="InParanoid" id="H0ERB2"/>
<reference evidence="2 3" key="1">
    <citation type="journal article" date="2012" name="Eukaryot. Cell">
        <title>Genome sequence of the fungus Glarea lozoyensis: the first genome sequence of a species from the Helotiaceae family.</title>
        <authorList>
            <person name="Youssar L."/>
            <person name="Gruening B.A."/>
            <person name="Erxleben A."/>
            <person name="Guenther S."/>
            <person name="Huettel W."/>
        </authorList>
    </citation>
    <scope>NUCLEOTIDE SEQUENCE [LARGE SCALE GENOMIC DNA]</scope>
    <source>
        <strain evidence="3">ATCC 74030 / MF5533</strain>
    </source>
</reference>
<dbReference type="AlphaFoldDB" id="H0ERB2"/>
<dbReference type="HOGENOM" id="CLU_432150_0_0_1"/>
<comment type="caution">
    <text evidence="2">The sequence shown here is derived from an EMBL/GenBank/DDBJ whole genome shotgun (WGS) entry which is preliminary data.</text>
</comment>
<dbReference type="Proteomes" id="UP000005446">
    <property type="component" value="Unassembled WGS sequence"/>
</dbReference>
<protein>
    <submittedName>
        <fullName evidence="2">Uncharacterized protein</fullName>
    </submittedName>
</protein>
<feature type="coiled-coil region" evidence="1">
    <location>
        <begin position="102"/>
        <end position="220"/>
    </location>
</feature>
<dbReference type="EMBL" id="AGUE01000134">
    <property type="protein sequence ID" value="EHK98940.1"/>
    <property type="molecule type" value="Genomic_DNA"/>
</dbReference>
<evidence type="ECO:0000313" key="3">
    <source>
        <dbReference type="Proteomes" id="UP000005446"/>
    </source>
</evidence>
<keyword evidence="1" id="KW-0175">Coiled coil</keyword>
<name>H0ERB2_GLAL7</name>
<sequence>MKACHALFETRDHEIEKMKIQEAEIWRLKNLNEENTENIRKLEKEKTGLVQKVEKYIKHSETYKQHINKVVDSQNSLRVEAGKIRETSTKVIEAYHDSTLDAEDMKNSVKKMQKTLAEIKAVRSEIDKAQSDERSSLALAREATKVAEEKVREVEERLEELDRKNNESIELLAKSSDENQELNQQIKFLRLEQKALEKQIEDHLSELQGARTESERLDRQLSDHLKVHEKLVGAIGEIPVDVCKELQKEDGIFSSILSADQTMSARLEDLAALAEEIKNDEAKVSPALIKMIEELSNRVPQISDDRTKFEDERQQFSALFESLRESLNQFGVDSQTRIDLDKRIAELQQENLAITASKNAAELESRSISKTKTQELKDLQAVPKEDPRLLAKITALEGTSKLLNGKLESVTQELITLQEKNANLQEMVKTSQDKAVRLEREKQELRIAFTTEKQQEAEIAEKNKAEKEKWNQTTMDNLRRQIQDKNAELTAATESLHKIKAELDLARQNPQPEVMDQILKLSTLATELHAKSSSHSTAELSNIQALGVEIQRGTTETEQTQRRIASIKETQASLTHSLQKYEMRDATLSKEVLILEREIHQLKAGRTTEKHQGTSQPTTELRLSGVLPKMSIK</sequence>
<accession>H0ERB2</accession>
<evidence type="ECO:0000256" key="1">
    <source>
        <dbReference type="SAM" id="Coils"/>
    </source>
</evidence>